<dbReference type="InterPro" id="IPR000873">
    <property type="entry name" value="AMP-dep_synth/lig_dom"/>
</dbReference>
<name>A0A077WAC7_9FUNG</name>
<accession>A0A077WAC7</accession>
<reference evidence="3" key="1">
    <citation type="journal article" date="2014" name="Genome Announc.">
        <title>De novo whole-genome sequence and genome annotation of Lichtheimia ramosa.</title>
        <authorList>
            <person name="Linde J."/>
            <person name="Schwartze V."/>
            <person name="Binder U."/>
            <person name="Lass-Florl C."/>
            <person name="Voigt K."/>
            <person name="Horn F."/>
        </authorList>
    </citation>
    <scope>NUCLEOTIDE SEQUENCE</scope>
    <source>
        <strain evidence="3">JMRC FSU:6197</strain>
    </source>
</reference>
<dbReference type="InterPro" id="IPR025110">
    <property type="entry name" value="AMP-bd_C"/>
</dbReference>
<dbReference type="OrthoDB" id="10253115at2759"/>
<dbReference type="Pfam" id="PF00501">
    <property type="entry name" value="AMP-binding"/>
    <property type="match status" value="1"/>
</dbReference>
<dbReference type="AlphaFoldDB" id="A0A077WAC7"/>
<dbReference type="InterPro" id="IPR020845">
    <property type="entry name" value="AMP-binding_CS"/>
</dbReference>
<organism evidence="3">
    <name type="scientific">Lichtheimia ramosa</name>
    <dbReference type="NCBI Taxonomy" id="688394"/>
    <lineage>
        <taxon>Eukaryota</taxon>
        <taxon>Fungi</taxon>
        <taxon>Fungi incertae sedis</taxon>
        <taxon>Mucoromycota</taxon>
        <taxon>Mucoromycotina</taxon>
        <taxon>Mucoromycetes</taxon>
        <taxon>Mucorales</taxon>
        <taxon>Lichtheimiaceae</taxon>
        <taxon>Lichtheimia</taxon>
    </lineage>
</organism>
<gene>
    <name evidence="3" type="ORF">LRAMOSA07251</name>
</gene>
<dbReference type="PROSITE" id="PS00455">
    <property type="entry name" value="AMP_BINDING"/>
    <property type="match status" value="1"/>
</dbReference>
<dbReference type="InterPro" id="IPR042099">
    <property type="entry name" value="ANL_N_sf"/>
</dbReference>
<proteinExistence type="predicted"/>
<dbReference type="PANTHER" id="PTHR24096">
    <property type="entry name" value="LONG-CHAIN-FATTY-ACID--COA LIGASE"/>
    <property type="match status" value="1"/>
</dbReference>
<evidence type="ECO:0000313" key="3">
    <source>
        <dbReference type="EMBL" id="CDS04721.1"/>
    </source>
</evidence>
<evidence type="ECO:0000259" key="2">
    <source>
        <dbReference type="Pfam" id="PF13193"/>
    </source>
</evidence>
<evidence type="ECO:0000259" key="1">
    <source>
        <dbReference type="Pfam" id="PF00501"/>
    </source>
</evidence>
<sequence>MDNSFYEHLFEDKSVSRWIKDDDPLIVDAMDTNRFLTFNELRAKVRALAIALRRPPFNLQEGDVIAFCSADDIECAIATCGIACAGLTACLIPSKSHPDDIRNIFHSSTPKAVIAHPDTVDTVKQVWNNHGIPILLLGTERTVEGTELLSQYTRGDKHAELPKVHPDTPAFIVCTSGSTGHPKPVIITQRVAIARMEHEKPSQHIIANHPSIRLLSTTHCAFISGLMLCWMTVRLGYPQYVLGEWNASDLDLVMSKVQELKITWILKLESQVITQIAYQPDLIKKYDLSLLRVVDSGGQLVPQDALLRAAKILQASIRCVYASTETSLVFALSDKCTFYRKEGLFAKNDPSSRVKIVDSNNKEVPVGGEGELLVLSPMNAVGYYNRPDLTAKSFDNEGYYHTGDICTVDENGNYTMLGRKADIIQTKPSPFFPKLLEDICLSFGGIKECAIVGAFSTKYDQELPRAYIVPSDGVPFGQEKAEQLTDYVAKQVPMQEMRLSGGVKVMPDLPIGKTGKIERVALKKLAQKEIEE</sequence>
<dbReference type="GO" id="GO:0016405">
    <property type="term" value="F:CoA-ligase activity"/>
    <property type="evidence" value="ECO:0007669"/>
    <property type="project" value="TreeGrafter"/>
</dbReference>
<protein>
    <recommendedName>
        <fullName evidence="4">AMP-dependent synthetase/ligase domain-containing protein</fullName>
    </recommendedName>
</protein>
<feature type="domain" description="AMP-binding enzyme C-terminal" evidence="2">
    <location>
        <begin position="436"/>
        <end position="516"/>
    </location>
</feature>
<feature type="domain" description="AMP-dependent synthetase/ligase" evidence="1">
    <location>
        <begin position="22"/>
        <end position="384"/>
    </location>
</feature>
<dbReference type="EMBL" id="LK023315">
    <property type="protein sequence ID" value="CDS04721.1"/>
    <property type="molecule type" value="Genomic_DNA"/>
</dbReference>
<dbReference type="Gene3D" id="3.40.50.12780">
    <property type="entry name" value="N-terminal domain of ligase-like"/>
    <property type="match status" value="1"/>
</dbReference>
<dbReference type="Gene3D" id="3.30.300.30">
    <property type="match status" value="1"/>
</dbReference>
<evidence type="ECO:0008006" key="4">
    <source>
        <dbReference type="Google" id="ProtNLM"/>
    </source>
</evidence>
<dbReference type="SUPFAM" id="SSF56801">
    <property type="entry name" value="Acetyl-CoA synthetase-like"/>
    <property type="match status" value="1"/>
</dbReference>
<dbReference type="Pfam" id="PF13193">
    <property type="entry name" value="AMP-binding_C"/>
    <property type="match status" value="1"/>
</dbReference>
<dbReference type="InterPro" id="IPR045851">
    <property type="entry name" value="AMP-bd_C_sf"/>
</dbReference>